<dbReference type="STRING" id="1460663.A0A177BU12"/>
<protein>
    <recommendedName>
        <fullName evidence="7">SPT2-domain-containing protein</fullName>
    </recommendedName>
</protein>
<feature type="compositionally biased region" description="Low complexity" evidence="4">
    <location>
        <begin position="87"/>
        <end position="107"/>
    </location>
</feature>
<reference evidence="5 6" key="1">
    <citation type="submission" date="2016-05" db="EMBL/GenBank/DDBJ databases">
        <title>Comparative analysis of secretome profiles of manganese(II)-oxidizing ascomycete fungi.</title>
        <authorList>
            <consortium name="DOE Joint Genome Institute"/>
            <person name="Zeiner C.A."/>
            <person name="Purvine S.O."/>
            <person name="Zink E.M."/>
            <person name="Wu S."/>
            <person name="Pasa-Tolic L."/>
            <person name="Chaput D.L."/>
            <person name="Haridas S."/>
            <person name="Grigoriev I.V."/>
            <person name="Santelli C.M."/>
            <person name="Hansel C.M."/>
        </authorList>
    </citation>
    <scope>NUCLEOTIDE SEQUENCE [LARGE SCALE GENOMIC DNA]</scope>
    <source>
        <strain evidence="5 6">AP3s5-JAC2a</strain>
    </source>
</reference>
<feature type="compositionally biased region" description="Low complexity" evidence="4">
    <location>
        <begin position="137"/>
        <end position="163"/>
    </location>
</feature>
<evidence type="ECO:0000256" key="2">
    <source>
        <dbReference type="ARBA" id="ARBA00023054"/>
    </source>
</evidence>
<evidence type="ECO:0000256" key="4">
    <source>
        <dbReference type="SAM" id="MobiDB-lite"/>
    </source>
</evidence>
<name>A0A177BU12_9PLEO</name>
<organism evidence="5 6">
    <name type="scientific">Paraphaeosphaeria sporulosa</name>
    <dbReference type="NCBI Taxonomy" id="1460663"/>
    <lineage>
        <taxon>Eukaryota</taxon>
        <taxon>Fungi</taxon>
        <taxon>Dikarya</taxon>
        <taxon>Ascomycota</taxon>
        <taxon>Pezizomycotina</taxon>
        <taxon>Dothideomycetes</taxon>
        <taxon>Pleosporomycetidae</taxon>
        <taxon>Pleosporales</taxon>
        <taxon>Massarineae</taxon>
        <taxon>Didymosphaeriaceae</taxon>
        <taxon>Paraphaeosphaeria</taxon>
    </lineage>
</organism>
<dbReference type="InParanoid" id="A0A177BU12"/>
<accession>A0A177BU12</accession>
<evidence type="ECO:0000313" key="5">
    <source>
        <dbReference type="EMBL" id="OAF98903.1"/>
    </source>
</evidence>
<dbReference type="RefSeq" id="XP_018029269.1">
    <property type="nucleotide sequence ID" value="XM_018183472.1"/>
</dbReference>
<feature type="compositionally biased region" description="Acidic residues" evidence="4">
    <location>
        <begin position="308"/>
        <end position="318"/>
    </location>
</feature>
<feature type="region of interest" description="Disordered" evidence="4">
    <location>
        <begin position="176"/>
        <end position="328"/>
    </location>
</feature>
<dbReference type="InterPro" id="IPR013256">
    <property type="entry name" value="Chromatin_SPT2"/>
</dbReference>
<sequence>MNPLADILTSIDPSKATIFKNTAPVQRLGTGSPKPATGQRPPQRPAQPANGTPEASALKRKASNPGDVGQNKIPRKDAPAPLATTNGARSGSAPAGSRSTSTTPTTSMPYRGTAGLGASKAANPQVKKPLPAGAGQSAKTASPASRPTAPKPTSAASAASAAPVKKVGGYLAMLQKAKQRDATKPVAPPVKPEPVKIMSKKEREAARLAAKAGPKGKQPVAGPPGRASAPKAGAASTLQEKRKPADLGYQGTARPAKKPAEIGYKGTARPAAAASSAARPGGPAAAIKKKPKPAQDRYAGYANWSDLSEMDDDEEDYASDGSSDMEGGIWDVEREEAEALKAAKREDAEALAEENALKREKEERRKRLAAMNKAAAAKKKY</sequence>
<evidence type="ECO:0000256" key="3">
    <source>
        <dbReference type="SAM" id="Coils"/>
    </source>
</evidence>
<evidence type="ECO:0008006" key="7">
    <source>
        <dbReference type="Google" id="ProtNLM"/>
    </source>
</evidence>
<keyword evidence="2 3" id="KW-0175">Coiled coil</keyword>
<evidence type="ECO:0000313" key="6">
    <source>
        <dbReference type="Proteomes" id="UP000077069"/>
    </source>
</evidence>
<dbReference type="SMART" id="SM00784">
    <property type="entry name" value="SPT2"/>
    <property type="match status" value="1"/>
</dbReference>
<dbReference type="EMBL" id="KV441563">
    <property type="protein sequence ID" value="OAF98903.1"/>
    <property type="molecule type" value="Genomic_DNA"/>
</dbReference>
<feature type="compositionally biased region" description="Low complexity" evidence="4">
    <location>
        <begin position="268"/>
        <end position="286"/>
    </location>
</feature>
<dbReference type="Pfam" id="PF08243">
    <property type="entry name" value="SPT2"/>
    <property type="match status" value="1"/>
</dbReference>
<comment type="similarity">
    <text evidence="1">Belongs to the SPT2 family.</text>
</comment>
<dbReference type="GeneID" id="28766958"/>
<keyword evidence="6" id="KW-1185">Reference proteome</keyword>
<feature type="compositionally biased region" description="Low complexity" evidence="4">
    <location>
        <begin position="207"/>
        <end position="217"/>
    </location>
</feature>
<dbReference type="OrthoDB" id="5430658at2759"/>
<feature type="region of interest" description="Disordered" evidence="4">
    <location>
        <begin position="18"/>
        <end position="163"/>
    </location>
</feature>
<gene>
    <name evidence="5" type="ORF">CC84DRAFT_1223215</name>
</gene>
<proteinExistence type="inferred from homology"/>
<dbReference type="AlphaFoldDB" id="A0A177BU12"/>
<evidence type="ECO:0000256" key="1">
    <source>
        <dbReference type="ARBA" id="ARBA00006461"/>
    </source>
</evidence>
<dbReference type="Proteomes" id="UP000077069">
    <property type="component" value="Unassembled WGS sequence"/>
</dbReference>
<feature type="coiled-coil region" evidence="3">
    <location>
        <begin position="334"/>
        <end position="378"/>
    </location>
</feature>